<evidence type="ECO:0000256" key="1">
    <source>
        <dbReference type="ARBA" id="ARBA00006823"/>
    </source>
</evidence>
<dbReference type="GO" id="GO:0005829">
    <property type="term" value="C:cytosol"/>
    <property type="evidence" value="ECO:0007669"/>
    <property type="project" value="TreeGrafter"/>
</dbReference>
<keyword evidence="3" id="KW-0647">Proteasome</keyword>
<dbReference type="InterPro" id="IPR016024">
    <property type="entry name" value="ARM-type_fold"/>
</dbReference>
<dbReference type="Gene3D" id="1.25.10.10">
    <property type="entry name" value="Leucine-rich Repeat Variant"/>
    <property type="match status" value="2"/>
</dbReference>
<dbReference type="OrthoDB" id="10250600at2759"/>
<organism evidence="3 4">
    <name type="scientific">Stichopus japonicus</name>
    <name type="common">Sea cucumber</name>
    <dbReference type="NCBI Taxonomy" id="307972"/>
    <lineage>
        <taxon>Eukaryota</taxon>
        <taxon>Metazoa</taxon>
        <taxon>Echinodermata</taxon>
        <taxon>Eleutherozoa</taxon>
        <taxon>Echinozoa</taxon>
        <taxon>Holothuroidea</taxon>
        <taxon>Aspidochirotacea</taxon>
        <taxon>Aspidochirotida</taxon>
        <taxon>Stichopodidae</taxon>
        <taxon>Apostichopus</taxon>
    </lineage>
</organism>
<dbReference type="GO" id="GO:0043248">
    <property type="term" value="P:proteasome assembly"/>
    <property type="evidence" value="ECO:0007669"/>
    <property type="project" value="InterPro"/>
</dbReference>
<feature type="non-terminal residue" evidence="3">
    <location>
        <position position="1"/>
    </location>
</feature>
<evidence type="ECO:0000313" key="3">
    <source>
        <dbReference type="EMBL" id="PIK37326.1"/>
    </source>
</evidence>
<dbReference type="PANTHER" id="PTHR13554:SF10">
    <property type="entry name" value="26S PROTEASOME NON-ATPASE REGULATORY SUBUNIT 5"/>
    <property type="match status" value="1"/>
</dbReference>
<dbReference type="Pfam" id="PF10508">
    <property type="entry name" value="Proteasom_PSMB"/>
    <property type="match status" value="1"/>
</dbReference>
<evidence type="ECO:0000256" key="2">
    <source>
        <dbReference type="ARBA" id="ARBA00014933"/>
    </source>
</evidence>
<dbReference type="InterPro" id="IPR011989">
    <property type="entry name" value="ARM-like"/>
</dbReference>
<dbReference type="SUPFAM" id="SSF48371">
    <property type="entry name" value="ARM repeat"/>
    <property type="match status" value="1"/>
</dbReference>
<evidence type="ECO:0000313" key="4">
    <source>
        <dbReference type="Proteomes" id="UP000230750"/>
    </source>
</evidence>
<dbReference type="STRING" id="307972.A0A2G8JNI7"/>
<name>A0A2G8JNI7_STIJA</name>
<dbReference type="AlphaFoldDB" id="A0A2G8JNI7"/>
<dbReference type="Proteomes" id="UP000230750">
    <property type="component" value="Unassembled WGS sequence"/>
</dbReference>
<dbReference type="PANTHER" id="PTHR13554">
    <property type="entry name" value="26S PROTEASOME NON-ATPASE REGULATORY SUBUNIT 5-RELATED"/>
    <property type="match status" value="1"/>
</dbReference>
<sequence length="422" mass="47169">ASLEVSADILSRLLDCLEPEIVLAQLRDDLYMGMGHPNEHIRQVCLHQVERLVESDIGRNNLKNDEELLANVVSTVGDESLAVAKIAMKSLKSLSRDPAEIKLIFEGNLRAPLKRVAASNDTIKYRVLEIATSVSIVSPVALEIVNNSELLQMLLSDLHTEDDLVQLNAIEMLCVLVDCPHGISFLEEVGVLRKLEEMLKESEQDPSQDFLLPELIKFFGALARHQPKEVSERYPAFLRCSFKLLEGCEAALVNIAVETLGFIGTSTDGKRTLNKQGKSMTDALSILGRLIQVPPTEVRVRALSALACLFSVQKDEMNEDLEAMLEQWFAQVSSKPFELILSLCRQPFMEIRCPSLSILEALCNHRWAQTVLSNSPGFHEYLLDRSTEHEKIGKEAKYTVVKALAEAYHTADVFGRPYLLKT</sequence>
<gene>
    <name evidence="3" type="ORF">BSL78_25825</name>
</gene>
<dbReference type="EMBL" id="MRZV01001519">
    <property type="protein sequence ID" value="PIK37326.1"/>
    <property type="molecule type" value="Genomic_DNA"/>
</dbReference>
<reference evidence="3 4" key="1">
    <citation type="journal article" date="2017" name="PLoS Biol.">
        <title>The sea cucumber genome provides insights into morphological evolution and visceral regeneration.</title>
        <authorList>
            <person name="Zhang X."/>
            <person name="Sun L."/>
            <person name="Yuan J."/>
            <person name="Sun Y."/>
            <person name="Gao Y."/>
            <person name="Zhang L."/>
            <person name="Li S."/>
            <person name="Dai H."/>
            <person name="Hamel J.F."/>
            <person name="Liu C."/>
            <person name="Yu Y."/>
            <person name="Liu S."/>
            <person name="Lin W."/>
            <person name="Guo K."/>
            <person name="Jin S."/>
            <person name="Xu P."/>
            <person name="Storey K.B."/>
            <person name="Huan P."/>
            <person name="Zhang T."/>
            <person name="Zhou Y."/>
            <person name="Zhang J."/>
            <person name="Lin C."/>
            <person name="Li X."/>
            <person name="Xing L."/>
            <person name="Huo D."/>
            <person name="Sun M."/>
            <person name="Wang L."/>
            <person name="Mercier A."/>
            <person name="Li F."/>
            <person name="Yang H."/>
            <person name="Xiang J."/>
        </authorList>
    </citation>
    <scope>NUCLEOTIDE SEQUENCE [LARGE SCALE GENOMIC DNA]</scope>
    <source>
        <strain evidence="3">Shaxun</strain>
        <tissue evidence="3">Muscle</tissue>
    </source>
</reference>
<protein>
    <recommendedName>
        <fullName evidence="2">26S proteasome non-ATPase regulatory subunit 5</fullName>
    </recommendedName>
</protein>
<comment type="caution">
    <text evidence="3">The sequence shown here is derived from an EMBL/GenBank/DDBJ whole genome shotgun (WGS) entry which is preliminary data.</text>
</comment>
<proteinExistence type="inferred from homology"/>
<accession>A0A2G8JNI7</accession>
<comment type="similarity">
    <text evidence="1">Belongs to the proteasome subunit S5B/HSM3 family.</text>
</comment>
<keyword evidence="4" id="KW-1185">Reference proteome</keyword>
<dbReference type="GO" id="GO:0000502">
    <property type="term" value="C:proteasome complex"/>
    <property type="evidence" value="ECO:0007669"/>
    <property type="project" value="UniProtKB-KW"/>
</dbReference>
<dbReference type="InterPro" id="IPR019538">
    <property type="entry name" value="PSMD5"/>
</dbReference>